<accession>A0A0B6ZD75</accession>
<dbReference type="AlphaFoldDB" id="A0A0B6ZD75"/>
<feature type="non-terminal residue" evidence="2">
    <location>
        <position position="1"/>
    </location>
</feature>
<feature type="compositionally biased region" description="Polar residues" evidence="1">
    <location>
        <begin position="1"/>
        <end position="18"/>
    </location>
</feature>
<protein>
    <submittedName>
        <fullName evidence="2">Uncharacterized protein</fullName>
    </submittedName>
</protein>
<name>A0A0B6ZD75_9EUPU</name>
<evidence type="ECO:0000256" key="1">
    <source>
        <dbReference type="SAM" id="MobiDB-lite"/>
    </source>
</evidence>
<gene>
    <name evidence="2" type="primary">ORF56342</name>
</gene>
<reference evidence="2" key="1">
    <citation type="submission" date="2014-12" db="EMBL/GenBank/DDBJ databases">
        <title>Insight into the proteome of Arion vulgaris.</title>
        <authorList>
            <person name="Aradska J."/>
            <person name="Bulat T."/>
            <person name="Smidak R."/>
            <person name="Sarate P."/>
            <person name="Gangsoo J."/>
            <person name="Sialana F."/>
            <person name="Bilban M."/>
            <person name="Lubec G."/>
        </authorList>
    </citation>
    <scope>NUCLEOTIDE SEQUENCE</scope>
    <source>
        <tissue evidence="2">Skin</tissue>
    </source>
</reference>
<evidence type="ECO:0000313" key="2">
    <source>
        <dbReference type="EMBL" id="CEK65811.1"/>
    </source>
</evidence>
<sequence length="214" mass="23328">FCQSNKTSSSTHHPQGSHSLARRYSTAQEETGDTLSSSSEVLTKFNNTLTQTTYMLTKAGGTNPNIYYNSARDASAVSHISTTSIPSLTRVQSSPHLSVVPMGSPHKESLLGSDMILQYMRRHQSQNDLLEVAEYKTSDDALSNASFVGSSVDVSSTVTIDPPKFKEDLTDTHNSGFSILSRTRQFGTWLTKATDGEKVDVSKKDLNVLAPNSF</sequence>
<proteinExistence type="predicted"/>
<organism evidence="2">
    <name type="scientific">Arion vulgaris</name>
    <dbReference type="NCBI Taxonomy" id="1028688"/>
    <lineage>
        <taxon>Eukaryota</taxon>
        <taxon>Metazoa</taxon>
        <taxon>Spiralia</taxon>
        <taxon>Lophotrochozoa</taxon>
        <taxon>Mollusca</taxon>
        <taxon>Gastropoda</taxon>
        <taxon>Heterobranchia</taxon>
        <taxon>Euthyneura</taxon>
        <taxon>Panpulmonata</taxon>
        <taxon>Eupulmonata</taxon>
        <taxon>Stylommatophora</taxon>
        <taxon>Helicina</taxon>
        <taxon>Arionoidea</taxon>
        <taxon>Arionidae</taxon>
        <taxon>Arion</taxon>
    </lineage>
</organism>
<dbReference type="EMBL" id="HACG01018946">
    <property type="protein sequence ID" value="CEK65811.1"/>
    <property type="molecule type" value="Transcribed_RNA"/>
</dbReference>
<feature type="region of interest" description="Disordered" evidence="1">
    <location>
        <begin position="1"/>
        <end position="39"/>
    </location>
</feature>
<feature type="compositionally biased region" description="Polar residues" evidence="1">
    <location>
        <begin position="25"/>
        <end position="39"/>
    </location>
</feature>